<comment type="caution">
    <text evidence="1">The sequence shown here is derived from an EMBL/GenBank/DDBJ whole genome shotgun (WGS) entry which is preliminary data.</text>
</comment>
<organism evidence="1 2">
    <name type="scientific">Candidatus Schmidhempelia bombi str. Bimp</name>
    <dbReference type="NCBI Taxonomy" id="1387197"/>
    <lineage>
        <taxon>Bacteria</taxon>
        <taxon>Pseudomonadati</taxon>
        <taxon>Pseudomonadota</taxon>
        <taxon>Gammaproteobacteria</taxon>
        <taxon>Orbales</taxon>
        <taxon>Orbaceae</taxon>
        <taxon>Candidatus Schmidhempelia</taxon>
    </lineage>
</organism>
<protein>
    <recommendedName>
        <fullName evidence="3">Fam-a protein</fullName>
    </recommendedName>
</protein>
<sequence length="286" mass="34223">MRRVVWLMISSIMLVGDMPNQLSHASEYDLSKINNETCYYNKLLGDEFGFTDDQHAEVKSHAYLNLFLQPSANSSKLSYQNNISHHGRLTNTIIRRRYETFRKAILDNCQPAYIAVKRNEPLQRQQIEKQGIYFINNQMRLNNIKNSLEPLINKSIYVKAPVGYIYLNDKYGIKQKIRHGTELVVHRVIIDKNLNDVYFIVKYDNNYLKFAYNHDYYSSKPSFLMLKHDRWNNYHFFYFFSILIKYKLVEFISVQKNNNNEFMSFYFSIYADMMMFSNEIKDRTLM</sequence>
<evidence type="ECO:0000313" key="1">
    <source>
        <dbReference type="EMBL" id="TEA26801.1"/>
    </source>
</evidence>
<gene>
    <name evidence="1" type="ORF">O970_07000</name>
</gene>
<dbReference type="RefSeq" id="WP_130575733.1">
    <property type="nucleotide sequence ID" value="NZ_AWGA01000065.1"/>
</dbReference>
<keyword evidence="2" id="KW-1185">Reference proteome</keyword>
<name>A0AB94IBL9_9GAMM</name>
<dbReference type="AlphaFoldDB" id="A0AB94IBL9"/>
<dbReference type="Proteomes" id="UP000506160">
    <property type="component" value="Unassembled WGS sequence"/>
</dbReference>
<dbReference type="EMBL" id="AWGA01000065">
    <property type="protein sequence ID" value="TEA26801.1"/>
    <property type="molecule type" value="Genomic_DNA"/>
</dbReference>
<accession>A0AB94IBL9</accession>
<reference evidence="1 2" key="1">
    <citation type="journal article" date="2014" name="Appl. Environ. Microbiol.">
        <title>Genomic features of a bumble bee symbiont reflect its host environment.</title>
        <authorList>
            <person name="Martinson V.G."/>
            <person name="Magoc T."/>
            <person name="Koch H."/>
            <person name="Salzberg S.L."/>
            <person name="Moran N.A."/>
        </authorList>
    </citation>
    <scope>NUCLEOTIDE SEQUENCE [LARGE SCALE GENOMIC DNA]</scope>
    <source>
        <strain evidence="1 2">Bimp</strain>
    </source>
</reference>
<evidence type="ECO:0000313" key="2">
    <source>
        <dbReference type="Proteomes" id="UP000506160"/>
    </source>
</evidence>
<proteinExistence type="predicted"/>
<evidence type="ECO:0008006" key="3">
    <source>
        <dbReference type="Google" id="ProtNLM"/>
    </source>
</evidence>